<evidence type="ECO:0000256" key="3">
    <source>
        <dbReference type="ARBA" id="ARBA00023163"/>
    </source>
</evidence>
<dbReference type="InterPro" id="IPR000835">
    <property type="entry name" value="HTH_MarR-typ"/>
</dbReference>
<dbReference type="RefSeq" id="WP_394850036.1">
    <property type="nucleotide sequence ID" value="NZ_CP089982.1"/>
</dbReference>
<dbReference type="PANTHER" id="PTHR42756:SF1">
    <property type="entry name" value="TRANSCRIPTIONAL REPRESSOR OF EMRAB OPERON"/>
    <property type="match status" value="1"/>
</dbReference>
<feature type="domain" description="HTH marR-type" evidence="4">
    <location>
        <begin position="1"/>
        <end position="143"/>
    </location>
</feature>
<reference evidence="5 6" key="1">
    <citation type="submission" date="2021-12" db="EMBL/GenBank/DDBJ databases">
        <title>Discovery of the Pendulisporaceae a myxobacterial family with distinct sporulation behavior and unique specialized metabolism.</title>
        <authorList>
            <person name="Garcia R."/>
            <person name="Popoff A."/>
            <person name="Bader C.D."/>
            <person name="Loehr J."/>
            <person name="Walesch S."/>
            <person name="Walt C."/>
            <person name="Boldt J."/>
            <person name="Bunk B."/>
            <person name="Haeckl F.J.F.P.J."/>
            <person name="Gunesch A.P."/>
            <person name="Birkelbach J."/>
            <person name="Nuebel U."/>
            <person name="Pietschmann T."/>
            <person name="Bach T."/>
            <person name="Mueller R."/>
        </authorList>
    </citation>
    <scope>NUCLEOTIDE SEQUENCE [LARGE SCALE GENOMIC DNA]</scope>
    <source>
        <strain evidence="5 6">MSr12523</strain>
    </source>
</reference>
<name>A0ABZ2KPZ4_9BACT</name>
<evidence type="ECO:0000256" key="1">
    <source>
        <dbReference type="ARBA" id="ARBA00023015"/>
    </source>
</evidence>
<dbReference type="PANTHER" id="PTHR42756">
    <property type="entry name" value="TRANSCRIPTIONAL REGULATOR, MARR"/>
    <property type="match status" value="1"/>
</dbReference>
<dbReference type="SUPFAM" id="SSF46785">
    <property type="entry name" value="Winged helix' DNA-binding domain"/>
    <property type="match status" value="1"/>
</dbReference>
<keyword evidence="2" id="KW-0238">DNA-binding</keyword>
<dbReference type="EMBL" id="CP089982">
    <property type="protein sequence ID" value="WXA99398.1"/>
    <property type="molecule type" value="Genomic_DNA"/>
</dbReference>
<evidence type="ECO:0000256" key="2">
    <source>
        <dbReference type="ARBA" id="ARBA00023125"/>
    </source>
</evidence>
<keyword evidence="3" id="KW-0804">Transcription</keyword>
<dbReference type="InterPro" id="IPR036388">
    <property type="entry name" value="WH-like_DNA-bd_sf"/>
</dbReference>
<keyword evidence="1" id="KW-0805">Transcription regulation</keyword>
<organism evidence="5 6">
    <name type="scientific">Pendulispora brunnea</name>
    <dbReference type="NCBI Taxonomy" id="2905690"/>
    <lineage>
        <taxon>Bacteria</taxon>
        <taxon>Pseudomonadati</taxon>
        <taxon>Myxococcota</taxon>
        <taxon>Myxococcia</taxon>
        <taxon>Myxococcales</taxon>
        <taxon>Sorangiineae</taxon>
        <taxon>Pendulisporaceae</taxon>
        <taxon>Pendulispora</taxon>
    </lineage>
</organism>
<accession>A0ABZ2KPZ4</accession>
<protein>
    <submittedName>
        <fullName evidence="5">MarR family transcriptional regulator</fullName>
    </submittedName>
</protein>
<dbReference type="SMART" id="SM00347">
    <property type="entry name" value="HTH_MARR"/>
    <property type="match status" value="1"/>
</dbReference>
<sequence length="145" mass="16931">MAKVDRDVEELNEAVHALLLRMHVARLDLWSEKLAGIGYLDLHALSFAEEKPDHTLAEMREFLQVPQSTLTSIIDRLEKRDLLRRAIHPTDKRSYRIELTDKGVELQQEHHRVERMIMRRILDALPNGDDRGAFIKLFRKIASKV</sequence>
<evidence type="ECO:0000313" key="6">
    <source>
        <dbReference type="Proteomes" id="UP001379533"/>
    </source>
</evidence>
<evidence type="ECO:0000313" key="5">
    <source>
        <dbReference type="EMBL" id="WXA99398.1"/>
    </source>
</evidence>
<gene>
    <name evidence="5" type="ORF">LZC95_21575</name>
</gene>
<dbReference type="Pfam" id="PF01047">
    <property type="entry name" value="MarR"/>
    <property type="match status" value="1"/>
</dbReference>
<dbReference type="Proteomes" id="UP001379533">
    <property type="component" value="Chromosome"/>
</dbReference>
<proteinExistence type="predicted"/>
<dbReference type="InterPro" id="IPR036390">
    <property type="entry name" value="WH_DNA-bd_sf"/>
</dbReference>
<dbReference type="Gene3D" id="1.10.10.10">
    <property type="entry name" value="Winged helix-like DNA-binding domain superfamily/Winged helix DNA-binding domain"/>
    <property type="match status" value="1"/>
</dbReference>
<dbReference type="PROSITE" id="PS50995">
    <property type="entry name" value="HTH_MARR_2"/>
    <property type="match status" value="1"/>
</dbReference>
<evidence type="ECO:0000259" key="4">
    <source>
        <dbReference type="PROSITE" id="PS50995"/>
    </source>
</evidence>
<dbReference type="PRINTS" id="PR00598">
    <property type="entry name" value="HTHMARR"/>
</dbReference>
<dbReference type="InterPro" id="IPR023187">
    <property type="entry name" value="Tscrpt_reg_MarR-type_CS"/>
</dbReference>
<keyword evidence="6" id="KW-1185">Reference proteome</keyword>
<dbReference type="PROSITE" id="PS01117">
    <property type="entry name" value="HTH_MARR_1"/>
    <property type="match status" value="1"/>
</dbReference>